<sequence length="204" mass="20550">MAVSATGSSALPSDSLLFSLSLAISVTGSSLVFPLSSALSLSIAVSATGSSVLPSGSLLFSLSTAISATGLSISPSDSSVFSPLPFSTSSQISLFPSEICCLVLTTSVVATAVPAIGSVGGTRRMPANGLDDGVDVDWLRRTFTILLPASTSSLALLKVPVSCSTDSSSSRPGLSLEISLPAALFFEGGREFSASPIVKQSQKP</sequence>
<dbReference type="EMBL" id="JAPFFK010000015">
    <property type="protein sequence ID" value="KAJ6711595.1"/>
    <property type="molecule type" value="Genomic_DNA"/>
</dbReference>
<dbReference type="Proteomes" id="UP001151532">
    <property type="component" value="Chromosome 1"/>
</dbReference>
<feature type="transmembrane region" description="Helical" evidence="1">
    <location>
        <begin position="20"/>
        <end position="45"/>
    </location>
</feature>
<accession>A0A9Q0TH65</accession>
<keyword evidence="1" id="KW-1133">Transmembrane helix</keyword>
<keyword evidence="1" id="KW-0812">Transmembrane</keyword>
<reference evidence="2" key="1">
    <citation type="submission" date="2022-11" db="EMBL/GenBank/DDBJ databases">
        <authorList>
            <person name="Hyden B.L."/>
            <person name="Feng K."/>
            <person name="Yates T."/>
            <person name="Jawdy S."/>
            <person name="Smart L.B."/>
            <person name="Muchero W."/>
        </authorList>
    </citation>
    <scope>NUCLEOTIDE SEQUENCE</scope>
    <source>
        <tissue evidence="2">Shoot tip</tissue>
    </source>
</reference>
<organism evidence="2 3">
    <name type="scientific">Salix purpurea</name>
    <name type="common">Purple osier willow</name>
    <dbReference type="NCBI Taxonomy" id="77065"/>
    <lineage>
        <taxon>Eukaryota</taxon>
        <taxon>Viridiplantae</taxon>
        <taxon>Streptophyta</taxon>
        <taxon>Embryophyta</taxon>
        <taxon>Tracheophyta</taxon>
        <taxon>Spermatophyta</taxon>
        <taxon>Magnoliopsida</taxon>
        <taxon>eudicotyledons</taxon>
        <taxon>Gunneridae</taxon>
        <taxon>Pentapetalae</taxon>
        <taxon>rosids</taxon>
        <taxon>fabids</taxon>
        <taxon>Malpighiales</taxon>
        <taxon>Salicaceae</taxon>
        <taxon>Saliceae</taxon>
        <taxon>Salix</taxon>
    </lineage>
</organism>
<evidence type="ECO:0000313" key="3">
    <source>
        <dbReference type="Proteomes" id="UP001151532"/>
    </source>
</evidence>
<evidence type="ECO:0000313" key="2">
    <source>
        <dbReference type="EMBL" id="KAJ6711595.1"/>
    </source>
</evidence>
<protein>
    <submittedName>
        <fullName evidence="2">Uncharacterized protein</fullName>
    </submittedName>
</protein>
<gene>
    <name evidence="2" type="ORF">OIU79_007937</name>
</gene>
<reference evidence="2" key="2">
    <citation type="journal article" date="2023" name="Int. J. Mol. Sci.">
        <title>De Novo Assembly and Annotation of 11 Diverse Shrub Willow (Salix) Genomes Reveals Novel Gene Organization in Sex-Linked Regions.</title>
        <authorList>
            <person name="Hyden B."/>
            <person name="Feng K."/>
            <person name="Yates T.B."/>
            <person name="Jawdy S."/>
            <person name="Cereghino C."/>
            <person name="Smart L.B."/>
            <person name="Muchero W."/>
        </authorList>
    </citation>
    <scope>NUCLEOTIDE SEQUENCE</scope>
    <source>
        <tissue evidence="2">Shoot tip</tissue>
    </source>
</reference>
<keyword evidence="3" id="KW-1185">Reference proteome</keyword>
<dbReference type="AlphaFoldDB" id="A0A9Q0TH65"/>
<comment type="caution">
    <text evidence="2">The sequence shown here is derived from an EMBL/GenBank/DDBJ whole genome shotgun (WGS) entry which is preliminary data.</text>
</comment>
<evidence type="ECO:0000256" key="1">
    <source>
        <dbReference type="SAM" id="Phobius"/>
    </source>
</evidence>
<keyword evidence="1" id="KW-0472">Membrane</keyword>
<name>A0A9Q0TH65_SALPP</name>
<proteinExistence type="predicted"/>
<feature type="transmembrane region" description="Helical" evidence="1">
    <location>
        <begin position="57"/>
        <end position="74"/>
    </location>
</feature>
<feature type="transmembrane region" description="Helical" evidence="1">
    <location>
        <begin position="94"/>
        <end position="116"/>
    </location>
</feature>